<protein>
    <submittedName>
        <fullName evidence="1">Uncharacterized protein</fullName>
    </submittedName>
</protein>
<keyword evidence="2" id="KW-1185">Reference proteome</keyword>
<reference evidence="1" key="1">
    <citation type="journal article" date="2021" name="Microorganisms">
        <title>Phylogenomic Reconstruction and Metabolic Potential of the Genus Aminobacter.</title>
        <authorList>
            <person name="Artuso I."/>
            <person name="Turrini P."/>
            <person name="Pirolo M."/>
            <person name="Lugli G.A."/>
            <person name="Ventura M."/>
            <person name="Visca P."/>
        </authorList>
    </citation>
    <scope>NUCLEOTIDE SEQUENCE</scope>
    <source>
        <strain evidence="1">LMG 26462</strain>
    </source>
</reference>
<dbReference type="AlphaFoldDB" id="A0A9X1A735"/>
<name>A0A9X1A735_9HYPH</name>
<dbReference type="EMBL" id="JAFLWW010000001">
    <property type="protein sequence ID" value="MBT1154393.1"/>
    <property type="molecule type" value="Genomic_DNA"/>
</dbReference>
<dbReference type="Proteomes" id="UP001138921">
    <property type="component" value="Unassembled WGS sequence"/>
</dbReference>
<evidence type="ECO:0000313" key="1">
    <source>
        <dbReference type="EMBL" id="MBT1154393.1"/>
    </source>
</evidence>
<evidence type="ECO:0000313" key="2">
    <source>
        <dbReference type="Proteomes" id="UP001138921"/>
    </source>
</evidence>
<reference evidence="1" key="2">
    <citation type="submission" date="2021-03" db="EMBL/GenBank/DDBJ databases">
        <authorList>
            <person name="Artuso I."/>
            <person name="Turrini P."/>
            <person name="Pirolo M."/>
            <person name="Lugli G.A."/>
            <person name="Ventura M."/>
            <person name="Visca P."/>
        </authorList>
    </citation>
    <scope>NUCLEOTIDE SEQUENCE</scope>
    <source>
        <strain evidence="1">LMG 26462</strain>
    </source>
</reference>
<proteinExistence type="predicted"/>
<accession>A0A9X1A735</accession>
<gene>
    <name evidence="1" type="ORF">J1C56_02180</name>
</gene>
<organism evidence="1 2">
    <name type="scientific">Aminobacter anthyllidis</name>
    <dbReference type="NCBI Taxonomy" id="1035067"/>
    <lineage>
        <taxon>Bacteria</taxon>
        <taxon>Pseudomonadati</taxon>
        <taxon>Pseudomonadota</taxon>
        <taxon>Alphaproteobacteria</taxon>
        <taxon>Hyphomicrobiales</taxon>
        <taxon>Phyllobacteriaceae</taxon>
        <taxon>Aminobacter</taxon>
    </lineage>
</organism>
<sequence>MVLISLSLTGCITSDRARLADAKRAQVAAEATRAAIQEAAKVPEKPADCRIKERSSVKLGDRLDVALLKTDRALGRANARIDRCWAWDQNYRKGLGK</sequence>
<comment type="caution">
    <text evidence="1">The sequence shown here is derived from an EMBL/GenBank/DDBJ whole genome shotgun (WGS) entry which is preliminary data.</text>
</comment>